<name>A0A1B7LAJ8_9FIRM</name>
<keyword evidence="6" id="KW-1185">Reference proteome</keyword>
<evidence type="ECO:0000259" key="4">
    <source>
        <dbReference type="PROSITE" id="PS50893"/>
    </source>
</evidence>
<dbReference type="PROSITE" id="PS50893">
    <property type="entry name" value="ABC_TRANSPORTER_2"/>
    <property type="match status" value="1"/>
</dbReference>
<dbReference type="GO" id="GO:0005524">
    <property type="term" value="F:ATP binding"/>
    <property type="evidence" value="ECO:0007669"/>
    <property type="project" value="UniProtKB-KW"/>
</dbReference>
<dbReference type="PANTHER" id="PTHR42711">
    <property type="entry name" value="ABC TRANSPORTER ATP-BINDING PROTEIN"/>
    <property type="match status" value="1"/>
</dbReference>
<organism evidence="5 6">
    <name type="scientific">Desulfotomaculum copahuensis</name>
    <dbReference type="NCBI Taxonomy" id="1838280"/>
    <lineage>
        <taxon>Bacteria</taxon>
        <taxon>Bacillati</taxon>
        <taxon>Bacillota</taxon>
        <taxon>Clostridia</taxon>
        <taxon>Eubacteriales</taxon>
        <taxon>Desulfotomaculaceae</taxon>
        <taxon>Desulfotomaculum</taxon>
    </lineage>
</organism>
<dbReference type="AlphaFoldDB" id="A0A1B7LAJ8"/>
<proteinExistence type="predicted"/>
<feature type="domain" description="ABC transporter" evidence="4">
    <location>
        <begin position="6"/>
        <end position="237"/>
    </location>
</feature>
<dbReference type="Gene3D" id="3.40.50.300">
    <property type="entry name" value="P-loop containing nucleotide triphosphate hydrolases"/>
    <property type="match status" value="1"/>
</dbReference>
<dbReference type="InterPro" id="IPR003439">
    <property type="entry name" value="ABC_transporter-like_ATP-bd"/>
</dbReference>
<keyword evidence="1" id="KW-0813">Transport</keyword>
<dbReference type="Pfam" id="PF13732">
    <property type="entry name" value="DrrA1-3_C"/>
    <property type="match status" value="1"/>
</dbReference>
<evidence type="ECO:0000313" key="6">
    <source>
        <dbReference type="Proteomes" id="UP000078532"/>
    </source>
</evidence>
<dbReference type="SUPFAM" id="SSF52540">
    <property type="entry name" value="P-loop containing nucleoside triphosphate hydrolases"/>
    <property type="match status" value="1"/>
</dbReference>
<dbReference type="STRING" id="1838280.A6M21_15965"/>
<evidence type="ECO:0000256" key="1">
    <source>
        <dbReference type="ARBA" id="ARBA00022448"/>
    </source>
</evidence>
<sequence>MPDFVIQTENLTRDFSTVRAVNEVSLAVPPGIVFGFLGPNGAGKTTMIRLLLGLLEPTGGRAAVLGFDTRAQAAEIRRRTGALLEHPGLYERLSAEDNLEFYGRIWRLPAAERRARIKEILSHMGLWERRKETAGKWSRGMKQKLAVARVLLHRPSLIFLDEPTAGLDPVAAAALRDDLAALTAREGVTVFLTTHNLAEAEKLCALVGVISHGKLLVSGNPDELRARSGGPRAEVTGRGFSNEVIKQLQARPEVRAAGLQNGRLYLDLRRDASMAPLVKLLVNAGVEVEEVHRGKASLEEVFLTLMEEDNEND</sequence>
<protein>
    <submittedName>
        <fullName evidence="5">ABC transporter</fullName>
    </submittedName>
</protein>
<evidence type="ECO:0000313" key="5">
    <source>
        <dbReference type="EMBL" id="OAT79347.1"/>
    </source>
</evidence>
<evidence type="ECO:0000256" key="2">
    <source>
        <dbReference type="ARBA" id="ARBA00022741"/>
    </source>
</evidence>
<dbReference type="OrthoDB" id="1805624at2"/>
<dbReference type="PANTHER" id="PTHR42711:SF18">
    <property type="entry name" value="ABC TRANSPORTER, ATP-BINDING PROTEIN"/>
    <property type="match status" value="1"/>
</dbReference>
<dbReference type="Pfam" id="PF00005">
    <property type="entry name" value="ABC_tran"/>
    <property type="match status" value="1"/>
</dbReference>
<gene>
    <name evidence="5" type="ORF">A6M21_15965</name>
</gene>
<dbReference type="InterPro" id="IPR050763">
    <property type="entry name" value="ABC_transporter_ATP-binding"/>
</dbReference>
<dbReference type="EMBL" id="LYVF01000198">
    <property type="protein sequence ID" value="OAT79347.1"/>
    <property type="molecule type" value="Genomic_DNA"/>
</dbReference>
<comment type="caution">
    <text evidence="5">The sequence shown here is derived from an EMBL/GenBank/DDBJ whole genome shotgun (WGS) entry which is preliminary data.</text>
</comment>
<evidence type="ECO:0000256" key="3">
    <source>
        <dbReference type="ARBA" id="ARBA00022840"/>
    </source>
</evidence>
<dbReference type="InterPro" id="IPR025302">
    <property type="entry name" value="DrrA1/2-like_C"/>
</dbReference>
<dbReference type="Proteomes" id="UP000078532">
    <property type="component" value="Unassembled WGS sequence"/>
</dbReference>
<dbReference type="RefSeq" id="WP_066671725.1">
    <property type="nucleotide sequence ID" value="NZ_LYVF01000198.1"/>
</dbReference>
<reference evidence="5 6" key="1">
    <citation type="submission" date="2016-04" db="EMBL/GenBank/DDBJ databases">
        <authorList>
            <person name="Evans L.H."/>
            <person name="Alamgir A."/>
            <person name="Owens N."/>
            <person name="Weber N.D."/>
            <person name="Virtaneva K."/>
            <person name="Barbian K."/>
            <person name="Babar A."/>
            <person name="Rosenke K."/>
        </authorList>
    </citation>
    <scope>NUCLEOTIDE SEQUENCE [LARGE SCALE GENOMIC DNA]</scope>
    <source>
        <strain evidence="5 6">LMa1</strain>
    </source>
</reference>
<dbReference type="InterPro" id="IPR003593">
    <property type="entry name" value="AAA+_ATPase"/>
</dbReference>
<dbReference type="InterPro" id="IPR027417">
    <property type="entry name" value="P-loop_NTPase"/>
</dbReference>
<dbReference type="GO" id="GO:0016887">
    <property type="term" value="F:ATP hydrolysis activity"/>
    <property type="evidence" value="ECO:0007669"/>
    <property type="project" value="InterPro"/>
</dbReference>
<accession>A0A1B7LAJ8</accession>
<dbReference type="SMART" id="SM00382">
    <property type="entry name" value="AAA"/>
    <property type="match status" value="1"/>
</dbReference>
<keyword evidence="2" id="KW-0547">Nucleotide-binding</keyword>
<keyword evidence="3" id="KW-0067">ATP-binding</keyword>